<accession>A0A1N7R6S8</accession>
<keyword evidence="2" id="KW-1185">Reference proteome</keyword>
<dbReference type="Proteomes" id="UP000186917">
    <property type="component" value="Unassembled WGS sequence"/>
</dbReference>
<dbReference type="EMBL" id="FTOR01000009">
    <property type="protein sequence ID" value="SIT30397.1"/>
    <property type="molecule type" value="Genomic_DNA"/>
</dbReference>
<evidence type="ECO:0000313" key="1">
    <source>
        <dbReference type="EMBL" id="SIT30397.1"/>
    </source>
</evidence>
<reference evidence="2" key="1">
    <citation type="submission" date="2017-01" db="EMBL/GenBank/DDBJ databases">
        <authorList>
            <person name="Varghese N."/>
            <person name="Submissions S."/>
        </authorList>
    </citation>
    <scope>NUCLEOTIDE SEQUENCE [LARGE SCALE GENOMIC DNA]</scope>
    <source>
        <strain evidence="2">DSM 21054</strain>
    </source>
</reference>
<proteinExistence type="predicted"/>
<protein>
    <recommendedName>
        <fullName evidence="3">Beta-glucosidase/6-phospho-beta-glucosidase/beta-galactosidase</fullName>
    </recommendedName>
</protein>
<evidence type="ECO:0000313" key="2">
    <source>
        <dbReference type="Proteomes" id="UP000186917"/>
    </source>
</evidence>
<name>A0A1N7R6S8_9BACT</name>
<gene>
    <name evidence="1" type="ORF">SAMN05421788_109214</name>
</gene>
<dbReference type="RefSeq" id="WP_076381525.1">
    <property type="nucleotide sequence ID" value="NZ_AP017422.1"/>
</dbReference>
<dbReference type="Gene3D" id="3.20.20.80">
    <property type="entry name" value="Glycosidases"/>
    <property type="match status" value="1"/>
</dbReference>
<organism evidence="1 2">
    <name type="scientific">Filimonas lacunae</name>
    <dbReference type="NCBI Taxonomy" id="477680"/>
    <lineage>
        <taxon>Bacteria</taxon>
        <taxon>Pseudomonadati</taxon>
        <taxon>Bacteroidota</taxon>
        <taxon>Chitinophagia</taxon>
        <taxon>Chitinophagales</taxon>
        <taxon>Chitinophagaceae</taxon>
        <taxon>Filimonas</taxon>
    </lineage>
</organism>
<dbReference type="InterPro" id="IPR017853">
    <property type="entry name" value="GH"/>
</dbReference>
<dbReference type="OrthoDB" id="9803892at2"/>
<evidence type="ECO:0008006" key="3">
    <source>
        <dbReference type="Google" id="ProtNLM"/>
    </source>
</evidence>
<dbReference type="STRING" id="477680.SAMN05421788_109214"/>
<sequence length="384" mass="44368">MHSPFRSFWMAGFECTDQLNAFGNRVDFLHITGHLHHIESDFRNVSLFQMQTVREGICWSQVEKKPYQYDWSRVARVIHYAKANDIQVIWDMCHFGYPDDLTPLHPHFTTRFAALCMSFIQFYRSISPSDTLIITPINEVSFISWLGGEVAGTTPYCSGNGWDVKYALMKAYIKGIEACNMLDNNIRFLTTEPLVSIVAPLEASEAESAFAIQQHEEQFQVLDILSGKICPELGGRPEYLDILGFNYYYSNQWIAGTGTSLPWLNEIPDSRWRSLSSLLLEAYQRYQRPFILSETSHPGKERPLWIDFIAAECAIVLAYAPLWGICWYPAIDRPDWDHLTPWHRSGLWDVTDYNTLQRVVHFPTAAALLRARLLLKPYDRPNRL</sequence>
<dbReference type="AlphaFoldDB" id="A0A1N7R6S8"/>
<dbReference type="SUPFAM" id="SSF51445">
    <property type="entry name" value="(Trans)glycosidases"/>
    <property type="match status" value="1"/>
</dbReference>